<name>A0A6J0BYV7_NEOLC</name>
<comment type="similarity">
    <text evidence="1 4">Belongs to the glycosyl hydrolase 1 family.</text>
</comment>
<dbReference type="RefSeq" id="XP_015520156.2">
    <property type="nucleotide sequence ID" value="XM_015664670.2"/>
</dbReference>
<dbReference type="GO" id="GO:0008422">
    <property type="term" value="F:beta-glucosidase activity"/>
    <property type="evidence" value="ECO:0007669"/>
    <property type="project" value="TreeGrafter"/>
</dbReference>
<dbReference type="OrthoDB" id="65569at2759"/>
<evidence type="ECO:0000256" key="3">
    <source>
        <dbReference type="ARBA" id="ARBA00023295"/>
    </source>
</evidence>
<evidence type="ECO:0000313" key="6">
    <source>
        <dbReference type="RefSeq" id="XP_015520156.2"/>
    </source>
</evidence>
<dbReference type="SUPFAM" id="SSF51445">
    <property type="entry name" value="(Trans)glycosidases"/>
    <property type="match status" value="1"/>
</dbReference>
<dbReference type="InParanoid" id="A0A6J0BYV7"/>
<dbReference type="PANTHER" id="PTHR10353">
    <property type="entry name" value="GLYCOSYL HYDROLASE"/>
    <property type="match status" value="1"/>
</dbReference>
<protein>
    <submittedName>
        <fullName evidence="6">Myrosinase 1 isoform X1</fullName>
    </submittedName>
</protein>
<dbReference type="KEGG" id="nlo:107224570"/>
<evidence type="ECO:0000256" key="4">
    <source>
        <dbReference type="RuleBase" id="RU003690"/>
    </source>
</evidence>
<proteinExistence type="inferred from homology"/>
<keyword evidence="5" id="KW-1185">Reference proteome</keyword>
<reference evidence="6" key="1">
    <citation type="submission" date="2025-08" db="UniProtKB">
        <authorList>
            <consortium name="RefSeq"/>
        </authorList>
    </citation>
    <scope>IDENTIFICATION</scope>
    <source>
        <tissue evidence="6">Thorax and Abdomen</tissue>
    </source>
</reference>
<organism evidence="6">
    <name type="scientific">Neodiprion lecontei</name>
    <name type="common">Redheaded pine sawfly</name>
    <dbReference type="NCBI Taxonomy" id="441921"/>
    <lineage>
        <taxon>Eukaryota</taxon>
        <taxon>Metazoa</taxon>
        <taxon>Ecdysozoa</taxon>
        <taxon>Arthropoda</taxon>
        <taxon>Hexapoda</taxon>
        <taxon>Insecta</taxon>
        <taxon>Pterygota</taxon>
        <taxon>Neoptera</taxon>
        <taxon>Endopterygota</taxon>
        <taxon>Hymenoptera</taxon>
        <taxon>Tenthredinoidea</taxon>
        <taxon>Diprionidae</taxon>
        <taxon>Diprioninae</taxon>
        <taxon>Neodiprion</taxon>
    </lineage>
</organism>
<keyword evidence="3" id="KW-0326">Glycosidase</keyword>
<dbReference type="Pfam" id="PF00232">
    <property type="entry name" value="Glyco_hydro_1"/>
    <property type="match status" value="1"/>
</dbReference>
<evidence type="ECO:0000313" key="5">
    <source>
        <dbReference type="Proteomes" id="UP000829291"/>
    </source>
</evidence>
<evidence type="ECO:0000256" key="1">
    <source>
        <dbReference type="ARBA" id="ARBA00010838"/>
    </source>
</evidence>
<dbReference type="GO" id="GO:0005975">
    <property type="term" value="P:carbohydrate metabolic process"/>
    <property type="evidence" value="ECO:0007669"/>
    <property type="project" value="InterPro"/>
</dbReference>
<gene>
    <name evidence="6" type="primary">LOC107224570</name>
</gene>
<dbReference type="Proteomes" id="UP000829291">
    <property type="component" value="Chromosome 3"/>
</dbReference>
<accession>A0A6J0BYV7</accession>
<dbReference type="GeneID" id="107224570"/>
<evidence type="ECO:0000256" key="2">
    <source>
        <dbReference type="ARBA" id="ARBA00022801"/>
    </source>
</evidence>
<dbReference type="PANTHER" id="PTHR10353:SF36">
    <property type="entry name" value="LP05116P"/>
    <property type="match status" value="1"/>
</dbReference>
<dbReference type="InterPro" id="IPR017853">
    <property type="entry name" value="GH"/>
</dbReference>
<keyword evidence="2" id="KW-0378">Hydrolase</keyword>
<dbReference type="FunCoup" id="A0A6J0BYV7">
    <property type="interactions" value="2"/>
</dbReference>
<dbReference type="InterPro" id="IPR001360">
    <property type="entry name" value="Glyco_hydro_1"/>
</dbReference>
<dbReference type="PRINTS" id="PR00131">
    <property type="entry name" value="GLHYDRLASE1"/>
</dbReference>
<sequence length="540" mass="62351">MLERKVETWLATVRGGKIKPCEKVINRKMENFNLVMRSILFIGVNIIVISRTSAEEMENLILPNNLKIGAAGSAYQVEGAWNVSGKGVSNWDWWTHHCPECILDHQNGDIACDSYHKYKEDVALMKNIGIQYYRFSVSWARILPTGFLNNVSEAGLQYYRNLIDELLYNGIEPIITLHHFDHPQILEFMGGWTNELMIKWYVDYARIIFQELGPKVKIFTTVNEPQSVCEGYNGTVFSPGETIPDYVGYYLCIHNVLKAHATTYHMYDDEFRPYQHGRIGLNNICDGFYPDTPNDTAYAERAFQFTCGLVAHPIYIGDYPSIVKERVALVSKALGYPESRLPTFSPDWISYIKGTADFFALNHYSSQIVTPDTDEARGIYNTDLGVTFSYRESWPTGYLCYVKVVPEGFRMVLQKIKTYYNNPEIIVTEIGFPDRGELNDYSRIKYHRSYMQEMIKAIKYDGCRVSRYMVWSLMDNFQLDAGYVAKFGLVKVNFDSPNRERTPKLSAYWFQKVIQTGILQDIPTYMQTEPEAESRECLDR</sequence>
<dbReference type="Gene3D" id="3.20.20.80">
    <property type="entry name" value="Glycosidases"/>
    <property type="match status" value="1"/>
</dbReference>